<gene>
    <name evidence="1" type="ORF">TNCT_146791</name>
</gene>
<dbReference type="Proteomes" id="UP000887116">
    <property type="component" value="Unassembled WGS sequence"/>
</dbReference>
<name>A0A8X6FM71_TRICU</name>
<sequence>MSKYFHFSVAPVINKHKRSKRDCQMHQKRLSMDQKRLSCTKRDCQMHQKRLSNAPKETAKCIKRDYRMHPKRFPNAPK</sequence>
<accession>A0A8X6FM71</accession>
<keyword evidence="2" id="KW-1185">Reference proteome</keyword>
<protein>
    <submittedName>
        <fullName evidence="1">Uncharacterized protein</fullName>
    </submittedName>
</protein>
<proteinExistence type="predicted"/>
<dbReference type="EMBL" id="BMAO01022756">
    <property type="protein sequence ID" value="GFQ84082.1"/>
    <property type="molecule type" value="Genomic_DNA"/>
</dbReference>
<organism evidence="1 2">
    <name type="scientific">Trichonephila clavata</name>
    <name type="common">Joro spider</name>
    <name type="synonym">Nephila clavata</name>
    <dbReference type="NCBI Taxonomy" id="2740835"/>
    <lineage>
        <taxon>Eukaryota</taxon>
        <taxon>Metazoa</taxon>
        <taxon>Ecdysozoa</taxon>
        <taxon>Arthropoda</taxon>
        <taxon>Chelicerata</taxon>
        <taxon>Arachnida</taxon>
        <taxon>Araneae</taxon>
        <taxon>Araneomorphae</taxon>
        <taxon>Entelegynae</taxon>
        <taxon>Araneoidea</taxon>
        <taxon>Nephilidae</taxon>
        <taxon>Trichonephila</taxon>
    </lineage>
</organism>
<evidence type="ECO:0000313" key="1">
    <source>
        <dbReference type="EMBL" id="GFQ84082.1"/>
    </source>
</evidence>
<dbReference type="AlphaFoldDB" id="A0A8X6FM71"/>
<reference evidence="1" key="1">
    <citation type="submission" date="2020-07" db="EMBL/GenBank/DDBJ databases">
        <title>Multicomponent nature underlies the extraordinary mechanical properties of spider dragline silk.</title>
        <authorList>
            <person name="Kono N."/>
            <person name="Nakamura H."/>
            <person name="Mori M."/>
            <person name="Yoshida Y."/>
            <person name="Ohtoshi R."/>
            <person name="Malay A.D."/>
            <person name="Moran D.A.P."/>
            <person name="Tomita M."/>
            <person name="Numata K."/>
            <person name="Arakawa K."/>
        </authorList>
    </citation>
    <scope>NUCLEOTIDE SEQUENCE</scope>
</reference>
<comment type="caution">
    <text evidence="1">The sequence shown here is derived from an EMBL/GenBank/DDBJ whole genome shotgun (WGS) entry which is preliminary data.</text>
</comment>
<evidence type="ECO:0000313" key="2">
    <source>
        <dbReference type="Proteomes" id="UP000887116"/>
    </source>
</evidence>